<sequence length="87" mass="9814">MSHLISTINVNNTYGAIRKCQQRFLSPRLQFDSIHSLSPSPLQFEEATPRRHSNSIIISWPAPLSQFQPQIEDTVQTPADVVRGISL</sequence>
<protein>
    <submittedName>
        <fullName evidence="1">Uncharacterized protein</fullName>
    </submittedName>
</protein>
<comment type="caution">
    <text evidence="1">The sequence shown here is derived from an EMBL/GenBank/DDBJ whole genome shotgun (WGS) entry which is preliminary data.</text>
</comment>
<dbReference type="AlphaFoldDB" id="A0AAD4WMG2"/>
<name>A0AAD4WMG2_PRUDU</name>
<accession>A0AAD4WMG2</accession>
<dbReference type="EMBL" id="JAJFAZ020000002">
    <property type="protein sequence ID" value="KAI5345027.1"/>
    <property type="molecule type" value="Genomic_DNA"/>
</dbReference>
<proteinExistence type="predicted"/>
<reference evidence="1 2" key="1">
    <citation type="journal article" date="2022" name="G3 (Bethesda)">
        <title>Whole-genome sequence and methylome profiling of the almond [Prunus dulcis (Mill.) D.A. Webb] cultivar 'Nonpareil'.</title>
        <authorList>
            <person name="D'Amico-Willman K.M."/>
            <person name="Ouma W.Z."/>
            <person name="Meulia T."/>
            <person name="Sideli G.M."/>
            <person name="Gradziel T.M."/>
            <person name="Fresnedo-Ramirez J."/>
        </authorList>
    </citation>
    <scope>NUCLEOTIDE SEQUENCE [LARGE SCALE GENOMIC DNA]</scope>
    <source>
        <strain evidence="1">Clone GOH B32 T37-40</strain>
    </source>
</reference>
<gene>
    <name evidence="1" type="ORF">L3X38_012904</name>
</gene>
<evidence type="ECO:0000313" key="1">
    <source>
        <dbReference type="EMBL" id="KAI5345027.1"/>
    </source>
</evidence>
<keyword evidence="2" id="KW-1185">Reference proteome</keyword>
<dbReference type="Proteomes" id="UP001054821">
    <property type="component" value="Chromosome 2"/>
</dbReference>
<organism evidence="1 2">
    <name type="scientific">Prunus dulcis</name>
    <name type="common">Almond</name>
    <name type="synonym">Amygdalus dulcis</name>
    <dbReference type="NCBI Taxonomy" id="3755"/>
    <lineage>
        <taxon>Eukaryota</taxon>
        <taxon>Viridiplantae</taxon>
        <taxon>Streptophyta</taxon>
        <taxon>Embryophyta</taxon>
        <taxon>Tracheophyta</taxon>
        <taxon>Spermatophyta</taxon>
        <taxon>Magnoliopsida</taxon>
        <taxon>eudicotyledons</taxon>
        <taxon>Gunneridae</taxon>
        <taxon>Pentapetalae</taxon>
        <taxon>rosids</taxon>
        <taxon>fabids</taxon>
        <taxon>Rosales</taxon>
        <taxon>Rosaceae</taxon>
        <taxon>Amygdaloideae</taxon>
        <taxon>Amygdaleae</taxon>
        <taxon>Prunus</taxon>
    </lineage>
</organism>
<evidence type="ECO:0000313" key="2">
    <source>
        <dbReference type="Proteomes" id="UP001054821"/>
    </source>
</evidence>